<dbReference type="EMBL" id="CAUOFW020008869">
    <property type="protein sequence ID" value="CAK9184170.1"/>
    <property type="molecule type" value="Genomic_DNA"/>
</dbReference>
<name>A0ABC8S5M9_9AQUA</name>
<evidence type="ECO:0000313" key="1">
    <source>
        <dbReference type="EMBL" id="CAK9152521.1"/>
    </source>
</evidence>
<evidence type="ECO:0000313" key="3">
    <source>
        <dbReference type="Proteomes" id="UP001642360"/>
    </source>
</evidence>
<dbReference type="EMBL" id="CAUOFW020002280">
    <property type="protein sequence ID" value="CAK9152521.1"/>
    <property type="molecule type" value="Genomic_DNA"/>
</dbReference>
<evidence type="ECO:0000313" key="2">
    <source>
        <dbReference type="EMBL" id="CAK9184170.1"/>
    </source>
</evidence>
<proteinExistence type="predicted"/>
<dbReference type="AlphaFoldDB" id="A0ABC8S5M9"/>
<accession>A0ABC8S5M9</accession>
<reference evidence="1 3" key="1">
    <citation type="submission" date="2024-02" db="EMBL/GenBank/DDBJ databases">
        <authorList>
            <person name="Vignale AGUSTIN F."/>
            <person name="Sosa J E."/>
            <person name="Modenutti C."/>
        </authorList>
    </citation>
    <scope>NUCLEOTIDE SEQUENCE [LARGE SCALE GENOMIC DNA]</scope>
</reference>
<gene>
    <name evidence="1" type="ORF">ILEXP_LOCUS20750</name>
    <name evidence="2" type="ORF">ILEXP_LOCUS54465</name>
</gene>
<dbReference type="Proteomes" id="UP001642360">
    <property type="component" value="Unassembled WGS sequence"/>
</dbReference>
<comment type="caution">
    <text evidence="1">The sequence shown here is derived from an EMBL/GenBank/DDBJ whole genome shotgun (WGS) entry which is preliminary data.</text>
</comment>
<organism evidence="1 3">
    <name type="scientific">Ilex paraguariensis</name>
    <name type="common">yerba mate</name>
    <dbReference type="NCBI Taxonomy" id="185542"/>
    <lineage>
        <taxon>Eukaryota</taxon>
        <taxon>Viridiplantae</taxon>
        <taxon>Streptophyta</taxon>
        <taxon>Embryophyta</taxon>
        <taxon>Tracheophyta</taxon>
        <taxon>Spermatophyta</taxon>
        <taxon>Magnoliopsida</taxon>
        <taxon>eudicotyledons</taxon>
        <taxon>Gunneridae</taxon>
        <taxon>Pentapetalae</taxon>
        <taxon>asterids</taxon>
        <taxon>campanulids</taxon>
        <taxon>Aquifoliales</taxon>
        <taxon>Aquifoliaceae</taxon>
        <taxon>Ilex</taxon>
    </lineage>
</organism>
<sequence>MLNKRVVSEIIRPPEDLGPAAPSAAMAGEEDKLKTCVSGGIGGGLALSSVLLLLEASLAFVVSLVFPCGYGYGHGGSTGGGGSGGRGGDGLSSGCIPGFHGVFYWKTSLDAGYSNGI</sequence>
<keyword evidence="3" id="KW-1185">Reference proteome</keyword>
<protein>
    <submittedName>
        <fullName evidence="1">Uncharacterized protein</fullName>
    </submittedName>
</protein>